<evidence type="ECO:0000256" key="1">
    <source>
        <dbReference type="ARBA" id="ARBA00006432"/>
    </source>
</evidence>
<keyword evidence="2" id="KW-0436">Ligase</keyword>
<dbReference type="Proteomes" id="UP001165283">
    <property type="component" value="Unassembled WGS sequence"/>
</dbReference>
<comment type="caution">
    <text evidence="5">The sequence shown here is derived from an EMBL/GenBank/DDBJ whole genome shotgun (WGS) entry which is preliminary data.</text>
</comment>
<sequence>MDAAHHLTRDRLHPFGGTDVWQLLRTRARTHAGRPFVVWQPFDAEPVTTAFDELAAEAAAVAAGLAARGVRTGDRVLIHLENSPEFVVSWFACAALGAVAVTTNSRSTADELAYFAQDSAAVGVITQPRFVDTVTAAAPGLRFAACTGNDSGVPSDHAGGAEAFAALRGDPDALPPRPTDPLAPCSVQYTSGTTSRPKGVLWTQANALWGARVNAAHETLRPDDCHLVYLPLFHTNALAYSMLASLWVGARFVLVPKWSTSRFADISVRHGCTWMSLMGLSTRALVESAPPPGHSYRMFGAGVCDLPIDAAYGVKTLGWWGMTETISHPVVGDAFVPNRPMSMGRPSTDYEVKVVRPDGERVEPDESGELKVRGVRGLSMFAEYLNRAADTAAAFDAGGWFATGDLVTPHPDGHLTFENRVKDMLKVGAENVSAAEVERVVLGVPGVLEVGVVGRPDATLDEVPVAFVTTEGDAPAVLARVEAACAELLADFKRPRAVYRVSQLPRSTLAKINKVELRAVAAPDADRAGAEERWIDAALADPSGNAG</sequence>
<keyword evidence="6" id="KW-1185">Reference proteome</keyword>
<protein>
    <submittedName>
        <fullName evidence="5">AMP-binding protein</fullName>
    </submittedName>
</protein>
<dbReference type="SUPFAM" id="SSF56801">
    <property type="entry name" value="Acetyl-CoA synthetase-like"/>
    <property type="match status" value="1"/>
</dbReference>
<evidence type="ECO:0000259" key="4">
    <source>
        <dbReference type="Pfam" id="PF13193"/>
    </source>
</evidence>
<evidence type="ECO:0000313" key="6">
    <source>
        <dbReference type="Proteomes" id="UP001165283"/>
    </source>
</evidence>
<accession>A0ABT0ZSL4</accession>
<dbReference type="InterPro" id="IPR000873">
    <property type="entry name" value="AMP-dep_synth/lig_dom"/>
</dbReference>
<dbReference type="Gene3D" id="3.30.300.30">
    <property type="match status" value="1"/>
</dbReference>
<reference evidence="5" key="1">
    <citation type="submission" date="2021-04" db="EMBL/GenBank/DDBJ databases">
        <title>Pseudonocardia sp. nov., isolated from sandy soil of mangrove forest.</title>
        <authorList>
            <person name="Zan Z."/>
            <person name="Huang R."/>
            <person name="Liu W."/>
        </authorList>
    </citation>
    <scope>NUCLEOTIDE SEQUENCE</scope>
    <source>
        <strain evidence="5">S2-4</strain>
    </source>
</reference>
<dbReference type="RefSeq" id="WP_252435313.1">
    <property type="nucleotide sequence ID" value="NZ_JAGSOV010000006.1"/>
</dbReference>
<dbReference type="PANTHER" id="PTHR43201">
    <property type="entry name" value="ACYL-COA SYNTHETASE"/>
    <property type="match status" value="1"/>
</dbReference>
<dbReference type="EMBL" id="JAGSOV010000006">
    <property type="protein sequence ID" value="MCO1653726.1"/>
    <property type="molecule type" value="Genomic_DNA"/>
</dbReference>
<feature type="domain" description="AMP-binding enzyme C-terminal" evidence="4">
    <location>
        <begin position="436"/>
        <end position="509"/>
    </location>
</feature>
<dbReference type="InterPro" id="IPR042099">
    <property type="entry name" value="ANL_N_sf"/>
</dbReference>
<dbReference type="PROSITE" id="PS00455">
    <property type="entry name" value="AMP_BINDING"/>
    <property type="match status" value="1"/>
</dbReference>
<dbReference type="InterPro" id="IPR045851">
    <property type="entry name" value="AMP-bd_C_sf"/>
</dbReference>
<dbReference type="InterPro" id="IPR025110">
    <property type="entry name" value="AMP-bd_C"/>
</dbReference>
<dbReference type="Pfam" id="PF13193">
    <property type="entry name" value="AMP-binding_C"/>
    <property type="match status" value="1"/>
</dbReference>
<dbReference type="Pfam" id="PF00501">
    <property type="entry name" value="AMP-binding"/>
    <property type="match status" value="1"/>
</dbReference>
<dbReference type="InterPro" id="IPR020845">
    <property type="entry name" value="AMP-binding_CS"/>
</dbReference>
<evidence type="ECO:0000259" key="3">
    <source>
        <dbReference type="Pfam" id="PF00501"/>
    </source>
</evidence>
<name>A0ABT0ZSL4_9PSEU</name>
<gene>
    <name evidence="5" type="ORF">KDL28_01520</name>
</gene>
<feature type="domain" description="AMP-dependent synthetase/ligase" evidence="3">
    <location>
        <begin position="25"/>
        <end position="384"/>
    </location>
</feature>
<evidence type="ECO:0000256" key="2">
    <source>
        <dbReference type="ARBA" id="ARBA00022598"/>
    </source>
</evidence>
<dbReference type="Gene3D" id="3.40.50.12780">
    <property type="entry name" value="N-terminal domain of ligase-like"/>
    <property type="match status" value="1"/>
</dbReference>
<organism evidence="5 6">
    <name type="scientific">Pseudonocardia humida</name>
    <dbReference type="NCBI Taxonomy" id="2800819"/>
    <lineage>
        <taxon>Bacteria</taxon>
        <taxon>Bacillati</taxon>
        <taxon>Actinomycetota</taxon>
        <taxon>Actinomycetes</taxon>
        <taxon>Pseudonocardiales</taxon>
        <taxon>Pseudonocardiaceae</taxon>
        <taxon>Pseudonocardia</taxon>
    </lineage>
</organism>
<proteinExistence type="inferred from homology"/>
<evidence type="ECO:0000313" key="5">
    <source>
        <dbReference type="EMBL" id="MCO1653726.1"/>
    </source>
</evidence>
<comment type="similarity">
    <text evidence="1">Belongs to the ATP-dependent AMP-binding enzyme family.</text>
</comment>
<dbReference type="PANTHER" id="PTHR43201:SF5">
    <property type="entry name" value="MEDIUM-CHAIN ACYL-COA LIGASE ACSF2, MITOCHONDRIAL"/>
    <property type="match status" value="1"/>
</dbReference>